<dbReference type="CDD" id="cd12148">
    <property type="entry name" value="fungal_TF_MHR"/>
    <property type="match status" value="1"/>
</dbReference>
<dbReference type="GO" id="GO:0005634">
    <property type="term" value="C:nucleus"/>
    <property type="evidence" value="ECO:0007669"/>
    <property type="project" value="UniProtKB-SubCell"/>
</dbReference>
<evidence type="ECO:0000256" key="3">
    <source>
        <dbReference type="ARBA" id="ARBA00022833"/>
    </source>
</evidence>
<evidence type="ECO:0000256" key="7">
    <source>
        <dbReference type="ARBA" id="ARBA00023242"/>
    </source>
</evidence>
<feature type="domain" description="Xylanolytic transcriptional activator regulatory" evidence="9">
    <location>
        <begin position="118"/>
        <end position="190"/>
    </location>
</feature>
<keyword evidence="4" id="KW-0805">Transcription regulation</keyword>
<feature type="compositionally biased region" description="Pro residues" evidence="8">
    <location>
        <begin position="469"/>
        <end position="478"/>
    </location>
</feature>
<proteinExistence type="predicted"/>
<dbReference type="InterPro" id="IPR007219">
    <property type="entry name" value="XnlR_reg_dom"/>
</dbReference>
<dbReference type="GO" id="GO:0045944">
    <property type="term" value="P:positive regulation of transcription by RNA polymerase II"/>
    <property type="evidence" value="ECO:0007669"/>
    <property type="project" value="TreeGrafter"/>
</dbReference>
<dbReference type="PANTHER" id="PTHR47782">
    <property type="entry name" value="ZN(II)2CYS6 TRANSCRIPTION FACTOR (EUROFUNG)-RELATED"/>
    <property type="match status" value="1"/>
</dbReference>
<reference evidence="11" key="1">
    <citation type="journal article" date="2013" name="Genome Announc.">
        <title>Draft genome sequence of the ascomycete Phaeoacremonium aleophilum strain UCR-PA7, a causal agent of the esca disease complex in grapevines.</title>
        <authorList>
            <person name="Blanco-Ulate B."/>
            <person name="Rolshausen P."/>
            <person name="Cantu D."/>
        </authorList>
    </citation>
    <scope>NUCLEOTIDE SEQUENCE [LARGE SCALE GENOMIC DNA]</scope>
    <source>
        <strain evidence="11">UCR-PA7</strain>
    </source>
</reference>
<dbReference type="SMART" id="SM00906">
    <property type="entry name" value="Fungal_trans"/>
    <property type="match status" value="1"/>
</dbReference>
<evidence type="ECO:0000256" key="1">
    <source>
        <dbReference type="ARBA" id="ARBA00004123"/>
    </source>
</evidence>
<dbReference type="HOGENOM" id="CLU_551163_0_0_1"/>
<evidence type="ECO:0000313" key="10">
    <source>
        <dbReference type="EMBL" id="EON99255.1"/>
    </source>
</evidence>
<dbReference type="RefSeq" id="XP_007915964.1">
    <property type="nucleotide sequence ID" value="XM_007917773.1"/>
</dbReference>
<evidence type="ECO:0000259" key="9">
    <source>
        <dbReference type="SMART" id="SM00906"/>
    </source>
</evidence>
<comment type="subcellular location">
    <subcellularLocation>
        <location evidence="1">Nucleus</location>
    </subcellularLocation>
</comment>
<dbReference type="GO" id="GO:0008270">
    <property type="term" value="F:zinc ion binding"/>
    <property type="evidence" value="ECO:0007669"/>
    <property type="project" value="InterPro"/>
</dbReference>
<dbReference type="GO" id="GO:0000981">
    <property type="term" value="F:DNA-binding transcription factor activity, RNA polymerase II-specific"/>
    <property type="evidence" value="ECO:0007669"/>
    <property type="project" value="TreeGrafter"/>
</dbReference>
<evidence type="ECO:0000256" key="4">
    <source>
        <dbReference type="ARBA" id="ARBA00023015"/>
    </source>
</evidence>
<gene>
    <name evidence="10" type="ORF">UCRPA7_5226</name>
</gene>
<dbReference type="InterPro" id="IPR052202">
    <property type="entry name" value="Yeast_MetPath_Reg"/>
</dbReference>
<dbReference type="Pfam" id="PF04082">
    <property type="entry name" value="Fungal_trans"/>
    <property type="match status" value="1"/>
</dbReference>
<keyword evidence="5" id="KW-0238">DNA-binding</keyword>
<dbReference type="AlphaFoldDB" id="R8BIV6"/>
<accession>R8BIV6</accession>
<evidence type="ECO:0000256" key="6">
    <source>
        <dbReference type="ARBA" id="ARBA00023163"/>
    </source>
</evidence>
<dbReference type="PANTHER" id="PTHR47782:SF12">
    <property type="entry name" value="ZN(II)2CYS6 TRANSCRIPTION FACTOR (EUROFUNG)"/>
    <property type="match status" value="1"/>
</dbReference>
<keyword evidence="7" id="KW-0539">Nucleus</keyword>
<feature type="region of interest" description="Disordered" evidence="8">
    <location>
        <begin position="463"/>
        <end position="487"/>
    </location>
</feature>
<keyword evidence="3" id="KW-0862">Zinc</keyword>
<dbReference type="eggNOG" id="ENOG502QS9Q">
    <property type="taxonomic scope" value="Eukaryota"/>
</dbReference>
<dbReference type="GO" id="GO:0006351">
    <property type="term" value="P:DNA-templated transcription"/>
    <property type="evidence" value="ECO:0007669"/>
    <property type="project" value="InterPro"/>
</dbReference>
<dbReference type="KEGG" id="tmn:UCRPA7_5226"/>
<evidence type="ECO:0000256" key="8">
    <source>
        <dbReference type="SAM" id="MobiDB-lite"/>
    </source>
</evidence>
<evidence type="ECO:0000256" key="5">
    <source>
        <dbReference type="ARBA" id="ARBA00023125"/>
    </source>
</evidence>
<dbReference type="GO" id="GO:0043565">
    <property type="term" value="F:sequence-specific DNA binding"/>
    <property type="evidence" value="ECO:0007669"/>
    <property type="project" value="TreeGrafter"/>
</dbReference>
<evidence type="ECO:0000256" key="2">
    <source>
        <dbReference type="ARBA" id="ARBA00022723"/>
    </source>
</evidence>
<dbReference type="GeneID" id="19325758"/>
<evidence type="ECO:0000313" key="11">
    <source>
        <dbReference type="Proteomes" id="UP000014074"/>
    </source>
</evidence>
<dbReference type="Proteomes" id="UP000014074">
    <property type="component" value="Unassembled WGS sequence"/>
</dbReference>
<name>R8BIV6_PHAM7</name>
<dbReference type="EMBL" id="KB933176">
    <property type="protein sequence ID" value="EON99255.1"/>
    <property type="molecule type" value="Genomic_DNA"/>
</dbReference>
<keyword evidence="11" id="KW-1185">Reference proteome</keyword>
<keyword evidence="2" id="KW-0479">Metal-binding</keyword>
<protein>
    <submittedName>
        <fullName evidence="10">Putative c6 transcription protein</fullName>
    </submittedName>
</protein>
<organism evidence="10 11">
    <name type="scientific">Phaeoacremonium minimum (strain UCR-PA7)</name>
    <name type="common">Esca disease fungus</name>
    <name type="synonym">Togninia minima</name>
    <dbReference type="NCBI Taxonomy" id="1286976"/>
    <lineage>
        <taxon>Eukaryota</taxon>
        <taxon>Fungi</taxon>
        <taxon>Dikarya</taxon>
        <taxon>Ascomycota</taxon>
        <taxon>Pezizomycotina</taxon>
        <taxon>Sordariomycetes</taxon>
        <taxon>Sordariomycetidae</taxon>
        <taxon>Togniniales</taxon>
        <taxon>Togniniaceae</taxon>
        <taxon>Phaeoacremonium</taxon>
    </lineage>
</organism>
<dbReference type="OrthoDB" id="9970124at2759"/>
<sequence>MVGVLFLSPAVAQRLMQGWFTHINTRYPALLTPRLLRLHVDRDCLTDPYEKSILHLVYAVSGRWLESAGVLGHFFSDQHYEVAFDEMDEILKYRDSRTLDYLILMALYCIRAPRDPGAWTYVGTAMRLCVELGLHRKKRRQAPNVEYEMDKRRFWTTYFLDRDISIALGRPPSISDHDIDAEFPLDIDEANEDDEVVRQAAYRPLNTPRNPPATLTSFIHRLRLKQIESEIQHLVYRVDQAAQLPDHMIQQFLDRLNAWRDAIPFEASTFVHQPGIPYEGMEFYTIHYHRCVRFLLYPQLAHQPVNTQYARLCADACAGIISDYKRLHHVFPVGFSSLSIQSVFLAGLTLIYCAWLAPTSFLNVEKSLTDCQILLYIITERYPSARKYRDIFERIKTSILELIARGEHQPRNPVDLDADMRARVTNLGGSLGMMGGMGAEYSHMMGAMIGQPVGMDVCSFGMDQTPDGTGPPGPPGPPGIMTGDIPTATLGTEFGNMWSNMGGDAPGMGLEHGGGGMF</sequence>
<keyword evidence="6" id="KW-0804">Transcription</keyword>